<protein>
    <submittedName>
        <fullName evidence="1">Uncharacterized protein</fullName>
    </submittedName>
</protein>
<dbReference type="STRING" id="446462.Amir_5614"/>
<evidence type="ECO:0000313" key="2">
    <source>
        <dbReference type="Proteomes" id="UP000002213"/>
    </source>
</evidence>
<dbReference type="HOGENOM" id="CLU_1840847_0_0_11"/>
<gene>
    <name evidence="1" type="ordered locus">Amir_5614</name>
</gene>
<dbReference type="KEGG" id="ami:Amir_5614"/>
<accession>C6WC42</accession>
<dbReference type="AlphaFoldDB" id="C6WC42"/>
<name>C6WC42_ACTMD</name>
<organism evidence="1 2">
    <name type="scientific">Actinosynnema mirum (strain ATCC 29888 / DSM 43827 / JCM 3225 / NBRC 14064 / NCIMB 13271 / NRRL B-12336 / IMRU 3971 / 101)</name>
    <dbReference type="NCBI Taxonomy" id="446462"/>
    <lineage>
        <taxon>Bacteria</taxon>
        <taxon>Bacillati</taxon>
        <taxon>Actinomycetota</taxon>
        <taxon>Actinomycetes</taxon>
        <taxon>Pseudonocardiales</taxon>
        <taxon>Pseudonocardiaceae</taxon>
        <taxon>Actinosynnema</taxon>
    </lineage>
</organism>
<proteinExistence type="predicted"/>
<evidence type="ECO:0000313" key="1">
    <source>
        <dbReference type="EMBL" id="ACU39430.1"/>
    </source>
</evidence>
<dbReference type="RefSeq" id="WP_015804315.1">
    <property type="nucleotide sequence ID" value="NC_013093.1"/>
</dbReference>
<reference evidence="1 2" key="1">
    <citation type="journal article" date="2009" name="Stand. Genomic Sci.">
        <title>Complete genome sequence of Actinosynnema mirum type strain (101).</title>
        <authorList>
            <person name="Land M."/>
            <person name="Lapidus A."/>
            <person name="Mayilraj S."/>
            <person name="Chen F."/>
            <person name="Copeland A."/>
            <person name="Del Rio T.G."/>
            <person name="Nolan M."/>
            <person name="Lucas S."/>
            <person name="Tice H."/>
            <person name="Cheng J.F."/>
            <person name="Chertkov O."/>
            <person name="Bruce D."/>
            <person name="Goodwin L."/>
            <person name="Pitluck S."/>
            <person name="Rohde M."/>
            <person name="Goker M."/>
            <person name="Pati A."/>
            <person name="Ivanova N."/>
            <person name="Mavromatis K."/>
            <person name="Chen A."/>
            <person name="Palaniappan K."/>
            <person name="Hauser L."/>
            <person name="Chang Y.J."/>
            <person name="Jeffries C.C."/>
            <person name="Brettin T."/>
            <person name="Detter J.C."/>
            <person name="Han C."/>
            <person name="Chain P."/>
            <person name="Tindall B.J."/>
            <person name="Bristow J."/>
            <person name="Eisen J.A."/>
            <person name="Markowitz V."/>
            <person name="Hugenholtz P."/>
            <person name="Kyrpides N.C."/>
            <person name="Klenk H.P."/>
        </authorList>
    </citation>
    <scope>NUCLEOTIDE SEQUENCE [LARGE SCALE GENOMIC DNA]</scope>
    <source>
        <strain evidence="2">ATCC 29888 / DSM 43827 / JCM 3225 / NBRC 14064 / NCIMB 13271 / NRRL B-12336 / IMRU 3971 / 101</strain>
    </source>
</reference>
<dbReference type="EMBL" id="CP001630">
    <property type="protein sequence ID" value="ACU39430.1"/>
    <property type="molecule type" value="Genomic_DNA"/>
</dbReference>
<keyword evidence="2" id="KW-1185">Reference proteome</keyword>
<sequence>MIAPQNFRVIGEMTTETEMYIPVSGPRHRAALEAVFNPQPPTAEQVQAAERASEEREQARLAEMAEYEAQHADLLTIHSGSSIITALLNAHAPQAETLGPQQVIQECGGCPEQWDRDYSGSLRQPWPCPTWLTISEGSQ</sequence>
<dbReference type="Proteomes" id="UP000002213">
    <property type="component" value="Chromosome"/>
</dbReference>